<feature type="domain" description="Cadherin" evidence="5">
    <location>
        <begin position="5631"/>
        <end position="5734"/>
    </location>
</feature>
<feature type="domain" description="Cadherin" evidence="5">
    <location>
        <begin position="5928"/>
        <end position="6031"/>
    </location>
</feature>
<evidence type="ECO:0000313" key="6">
    <source>
        <dbReference type="EMBL" id="QRV24373.1"/>
    </source>
</evidence>
<feature type="domain" description="Cadherin" evidence="5">
    <location>
        <begin position="4740"/>
        <end position="4843"/>
    </location>
</feature>
<feature type="domain" description="Cadherin" evidence="5">
    <location>
        <begin position="2562"/>
        <end position="2665"/>
    </location>
</feature>
<protein>
    <submittedName>
        <fullName evidence="6">VCBS domain-containing protein</fullName>
    </submittedName>
</protein>
<feature type="compositionally biased region" description="Low complexity" evidence="4">
    <location>
        <begin position="187"/>
        <end position="201"/>
    </location>
</feature>
<dbReference type="Pfam" id="PF17892">
    <property type="entry name" value="Cadherin_5"/>
    <property type="match status" value="1"/>
</dbReference>
<dbReference type="Pfam" id="PF03160">
    <property type="entry name" value="Calx-beta"/>
    <property type="match status" value="1"/>
</dbReference>
<feature type="domain" description="Cadherin" evidence="5">
    <location>
        <begin position="1079"/>
        <end position="1180"/>
    </location>
</feature>
<feature type="domain" description="Cadherin" evidence="5">
    <location>
        <begin position="2958"/>
        <end position="3061"/>
    </location>
</feature>
<reference evidence="6 7" key="1">
    <citation type="submission" date="2021-02" db="EMBL/GenBank/DDBJ databases">
        <title>The genome of Marinomonas foliarum JZW.</title>
        <authorList>
            <person name="Sun M."/>
        </authorList>
    </citation>
    <scope>NUCLEOTIDE SEQUENCE [LARGE SCALE GENOMIC DNA]</scope>
    <source>
        <strain evidence="6 7">JZW</strain>
    </source>
</reference>
<dbReference type="InterPro" id="IPR038081">
    <property type="entry name" value="CalX-like_sf"/>
</dbReference>
<feature type="domain" description="Cadherin" evidence="5">
    <location>
        <begin position="1968"/>
        <end position="2071"/>
    </location>
</feature>
<dbReference type="InterPro" id="IPR013783">
    <property type="entry name" value="Ig-like_fold"/>
</dbReference>
<keyword evidence="1" id="KW-0732">Signal</keyword>
<dbReference type="SUPFAM" id="SSF51120">
    <property type="entry name" value="beta-Roll"/>
    <property type="match status" value="1"/>
</dbReference>
<dbReference type="InterPro" id="IPR040853">
    <property type="entry name" value="RapA2_cadherin-like"/>
</dbReference>
<feature type="domain" description="Cadherin" evidence="5">
    <location>
        <begin position="6027"/>
        <end position="6170"/>
    </location>
</feature>
<dbReference type="InterPro" id="IPR003644">
    <property type="entry name" value="Calx_beta"/>
</dbReference>
<dbReference type="InterPro" id="IPR011049">
    <property type="entry name" value="Serralysin-like_metalloprot_C"/>
</dbReference>
<feature type="domain" description="Cadherin" evidence="5">
    <location>
        <begin position="1176"/>
        <end position="1279"/>
    </location>
</feature>
<feature type="domain" description="Cadherin" evidence="5">
    <location>
        <begin position="5136"/>
        <end position="5239"/>
    </location>
</feature>
<feature type="domain" description="Cadherin" evidence="5">
    <location>
        <begin position="3354"/>
        <end position="3457"/>
    </location>
</feature>
<feature type="domain" description="Cadherin" evidence="5">
    <location>
        <begin position="5037"/>
        <end position="5140"/>
    </location>
</feature>
<proteinExistence type="predicted"/>
<feature type="domain" description="Cadherin" evidence="5">
    <location>
        <begin position="1572"/>
        <end position="1675"/>
    </location>
</feature>
<evidence type="ECO:0000256" key="3">
    <source>
        <dbReference type="ARBA" id="ARBA00022837"/>
    </source>
</evidence>
<feature type="domain" description="Cadherin" evidence="5">
    <location>
        <begin position="3057"/>
        <end position="3160"/>
    </location>
</feature>
<dbReference type="PROSITE" id="PS00330">
    <property type="entry name" value="HEMOLYSIN_CALCIUM"/>
    <property type="match status" value="1"/>
</dbReference>
<feature type="domain" description="Cadherin" evidence="5">
    <location>
        <begin position="1770"/>
        <end position="1873"/>
    </location>
</feature>
<feature type="domain" description="Cadherin" evidence="5">
    <location>
        <begin position="3651"/>
        <end position="3754"/>
    </location>
</feature>
<feature type="domain" description="Cadherin" evidence="5">
    <location>
        <begin position="1374"/>
        <end position="1477"/>
    </location>
</feature>
<dbReference type="InterPro" id="IPR018511">
    <property type="entry name" value="Hemolysin-typ_Ca-bd_CS"/>
</dbReference>
<dbReference type="SMART" id="SM00112">
    <property type="entry name" value="CA"/>
    <property type="match status" value="52"/>
</dbReference>
<gene>
    <name evidence="6" type="ORF">JSY38_02220</name>
</gene>
<evidence type="ECO:0000256" key="2">
    <source>
        <dbReference type="ARBA" id="ARBA00022737"/>
    </source>
</evidence>
<feature type="domain" description="Cadherin" evidence="5">
    <location>
        <begin position="4938"/>
        <end position="5041"/>
    </location>
</feature>
<dbReference type="NCBIfam" id="NF033510">
    <property type="entry name" value="Ca_tandemer"/>
    <property type="match status" value="4"/>
</dbReference>
<feature type="domain" description="Cadherin" evidence="5">
    <location>
        <begin position="3156"/>
        <end position="3259"/>
    </location>
</feature>
<feature type="domain" description="Cadherin" evidence="5">
    <location>
        <begin position="3948"/>
        <end position="4051"/>
    </location>
</feature>
<feature type="domain" description="Cadherin" evidence="5">
    <location>
        <begin position="3849"/>
        <end position="3952"/>
    </location>
</feature>
<dbReference type="RefSeq" id="WP_205115038.1">
    <property type="nucleotide sequence ID" value="NZ_CP070273.1"/>
</dbReference>
<dbReference type="NCBIfam" id="TIGR01965">
    <property type="entry name" value="VCBS_repeat"/>
    <property type="match status" value="56"/>
</dbReference>
<dbReference type="SUPFAM" id="SSF141072">
    <property type="entry name" value="CalX-like"/>
    <property type="match status" value="1"/>
</dbReference>
<dbReference type="InterPro" id="IPR002126">
    <property type="entry name" value="Cadherin-like_dom"/>
</dbReference>
<feature type="domain" description="Cadherin" evidence="5">
    <location>
        <begin position="2661"/>
        <end position="2764"/>
    </location>
</feature>
<dbReference type="Gene3D" id="2.60.40.10">
    <property type="entry name" value="Immunoglobulins"/>
    <property type="match status" value="55"/>
</dbReference>
<feature type="domain" description="Cadherin" evidence="5">
    <location>
        <begin position="981"/>
        <end position="1080"/>
    </location>
</feature>
<dbReference type="Pfam" id="PF17963">
    <property type="entry name" value="Big_9"/>
    <property type="match status" value="53"/>
</dbReference>
<feature type="domain" description="Cadherin" evidence="5">
    <location>
        <begin position="5334"/>
        <end position="5437"/>
    </location>
</feature>
<dbReference type="Proteomes" id="UP000644167">
    <property type="component" value="Chromosome"/>
</dbReference>
<feature type="domain" description="Cadherin" evidence="5">
    <location>
        <begin position="3255"/>
        <end position="3358"/>
    </location>
</feature>
<dbReference type="InterPro" id="IPR041690">
    <property type="entry name" value="Cadherin_5"/>
</dbReference>
<dbReference type="Pfam" id="PF17803">
    <property type="entry name" value="Cadherin_4"/>
    <property type="match status" value="1"/>
</dbReference>
<evidence type="ECO:0000256" key="4">
    <source>
        <dbReference type="SAM" id="MobiDB-lite"/>
    </source>
</evidence>
<feature type="domain" description="Cadherin" evidence="5">
    <location>
        <begin position="2067"/>
        <end position="2170"/>
    </location>
</feature>
<feature type="domain" description="Cadherin" evidence="5">
    <location>
        <begin position="2859"/>
        <end position="2962"/>
    </location>
</feature>
<keyword evidence="3" id="KW-0106">Calcium</keyword>
<dbReference type="EMBL" id="CP070273">
    <property type="protein sequence ID" value="QRV24373.1"/>
    <property type="molecule type" value="Genomic_DNA"/>
</dbReference>
<dbReference type="Gene3D" id="2.60.40.2810">
    <property type="match status" value="1"/>
</dbReference>
<feature type="domain" description="Cadherin" evidence="5">
    <location>
        <begin position="1869"/>
        <end position="1972"/>
    </location>
</feature>
<feature type="domain" description="Cadherin" evidence="5">
    <location>
        <begin position="5433"/>
        <end position="5536"/>
    </location>
</feature>
<feature type="domain" description="Cadherin" evidence="5">
    <location>
        <begin position="1473"/>
        <end position="1576"/>
    </location>
</feature>
<feature type="domain" description="Cadherin" evidence="5">
    <location>
        <begin position="2265"/>
        <end position="2368"/>
    </location>
</feature>
<dbReference type="NCBIfam" id="NF012196">
    <property type="entry name" value="Ig_like_ice"/>
    <property type="match status" value="4"/>
</dbReference>
<dbReference type="PROSITE" id="PS50268">
    <property type="entry name" value="CADHERIN_2"/>
    <property type="match status" value="52"/>
</dbReference>
<feature type="domain" description="Cadherin" evidence="5">
    <location>
        <begin position="1275"/>
        <end position="1378"/>
    </location>
</feature>
<feature type="domain" description="Cadherin" evidence="5">
    <location>
        <begin position="2463"/>
        <end position="2566"/>
    </location>
</feature>
<dbReference type="SMART" id="SM00237">
    <property type="entry name" value="Calx_beta"/>
    <property type="match status" value="1"/>
</dbReference>
<dbReference type="InterPro" id="IPR010221">
    <property type="entry name" value="VCBS_dom"/>
</dbReference>
<feature type="domain" description="Cadherin" evidence="5">
    <location>
        <begin position="4542"/>
        <end position="4645"/>
    </location>
</feature>
<feature type="domain" description="Cadherin" evidence="5">
    <location>
        <begin position="2166"/>
        <end position="2269"/>
    </location>
</feature>
<dbReference type="InterPro" id="IPR049826">
    <property type="entry name" value="Ig-like_ice"/>
</dbReference>
<feature type="domain" description="Cadherin" evidence="5">
    <location>
        <begin position="1671"/>
        <end position="1774"/>
    </location>
</feature>
<feature type="domain" description="Cadherin" evidence="5">
    <location>
        <begin position="3453"/>
        <end position="3556"/>
    </location>
</feature>
<dbReference type="NCBIfam" id="NF012211">
    <property type="entry name" value="tand_rpt_95"/>
    <property type="match status" value="2"/>
</dbReference>
<dbReference type="InterPro" id="IPR006644">
    <property type="entry name" value="Cadg"/>
</dbReference>
<feature type="domain" description="Cadherin" evidence="5">
    <location>
        <begin position="2760"/>
        <end position="2863"/>
    </location>
</feature>
<feature type="domain" description="Cadherin" evidence="5">
    <location>
        <begin position="3750"/>
        <end position="3853"/>
    </location>
</feature>
<sequence length="7928" mass="798333">MSDNQTSFATIGNAIGTITKLSGSVTVQSIDGQERIVKIGDPIFFGETVLTGANASVTIAFNDGTDVVIGGDSIVEITDEIYNTGDNDELVADSSTDIEALQAAILAGDDPTLIQDAPAAGEAQTEQQQRFDVDVDRNDNAALPTFGNDTLSTLPTYGYDTGVNGGQGVQRASFSIGTPSKRSQENVSSNDDSGTGTGSDVNVAQFADGLVNGVSYSTSSGLSGLTGDQGSDGSFKYNDGDTITFSVGAVVIAEFPSSVIQGDILFLQDIAEVALSDTNSNYVENMAIFLQAISDGLEDSDSSDGVLNTNDIVNMPTSGSVITITQEMRDAFADYSLTLSEAGKQMLSDALAHVGIVFTRESELSDSTGQNVFESDAIDHVTDTITDLAGDRAPAEFDERTVDTISVPGGTVQYNYSELDGEITFSASDLLVGAIAKQVVAENLLVSNVSLSSAYENIGTLVNNGDGTYTIKLNDGVDQYDLEGLSLNYRVEDWTVSQEVTSSALDTHKSHLSTDVQSVSEGDGYNQFTLSSTLSFDEDQTLNITFTSEKLSAELGMPIAEYADDYLMPIEYSTDGGETWVSVSLTSVEFKDNGDVWPTFGMTLPAGSDSLEVRIPIFDDVEVEGTEYFNATITGDNFYDEDVTFAIEDNDEIENTTPAVSIDFVYAVEGQEYAEFTISLDPASDTEVSVDYDTIGVGATAGLDYTDYAGTVTFAPGETEKTIRIAITDDLEIEDMEMAFVTLSNLTGNAVLGDAQGSLRIFDNDTPATLDAQLSIDNITQDNVINNSESSGSITITGTVTGVGYSLAIVTLTVNGKDHSLKVSPDGSYSLTLDASELTSDEDLTVEGKVNVYDGNGNRGEATDSHTYSVDLAADKGVVTVNNITADDVINATEAAGTITVTGTATGGDIAEGDTVTLEINNQTYTTTVGADGTWSVDVAGSDLAADAGTAFDAVVSSEDAAGNTVDTTGSSTHMVNQAPVVVSQSASVTEDFTINGVVSATDVDLPAGKSLTFETTSTVAGLTFNDDGRYSFDASSYDSLQEGEIKEISIDVIATDDQGDKGTGTLVITVTGTNDAPIAQAAAALVREDSTVSGVVTANDVDLPENASLKFTTSEDIKGLTFNENGSYKFDASDEAYSYLAAGERLTLKIPVTVTDDHGATDTTRLTINIVGTNDAPVAAADVETGATEGGDVISGTVTATDVDGDALTYSVSGETPAGFTLTGNAWTFDPTNAAYDSLAVGDTTDVEVTVLVDDGNGGTDTQTITITVTGTNDAPVAAADVETGATEGGDVISGTVTATDVDGDALTYSVSGETPAGFTLTGNAWTFDPTNAAYDSLAVGDTTDVEVTVLVDDGNGGTDTQTITITVTGTNDAPVAAADVETGATEGGDVISGTVTATDVDGDALTYSVSGETPAGFTLTGNAWTFDPTNAAYDSLAVGDTTDVEVTVLVDDGNGGTDTQTITITVTGTNDAPVAAADVETGATEGGDVISGTVTATDVDGDALTYSVSGETPAGFTLTGNAWTFDPTNAAYDSLAVGDTTDVEVTVLVDDGNGGTDTQTITITVTGTNDAPVAAADVETGATEGGDVISGTVTATDVDGDALTYSVSGETPAGFTLTGNAWTFDPTNAAYDSLAVGDTTDVEVTVLVDDGNGGTDTQTITITVTGTNDAPVAAADVETGATEGGDVISGTVTATDVDGDALTYSVSGETPAGFTLTGNAWTFDPTNAAYDSLAVGDTTDVEVTVLVDDGNGGTDTQTITITVTGTNDAPVAAADVETGATEGGDVISGTVTATDVDGDALTYSVSGETPAGFTLTGNAWTFDPTNAAYDSLAVGDTTDVEVTVLVDDGNGGTDTQTITITVTGTNDAPVAAADVETGATEGGDVISGTVTATDVDGDALTYSVSGETPAGFTLTGNAWTFDPTNAAYDSLAVGDTTDVEVTVLVDDGNGGTDTQTITITVTGTNDAPVAAADVETGATEGGDVISGTVTATDVDGDALTYSVSGETPAGFTLTGNAWTFDPTNAAYDSLAVGDTTDVEVTVLVDDGNGGTDTQTITITVTGTNDAPVAAADVETGATEGGDVISGTVTATDVDGDALTYSVSGETPAGFTLTGNAWTFDPTNAAYDSLAVGDTTDVEVTVLVDDGNGGTDTQTITITVTGTNDAPVAAADVETGATEGGDVISGTVTATDVDGDALTYSVSGETPAGFTLTGNAWTFDPTNAAYDSLAVGDTTDVEVTVLVDDGNGGTDTQTITITVTGTNDAPVAAADVETGATEGGDVISGTVTATDVDGDALTYSVSGETPAGFTLTGNAWTFDPTNAAYDSLAVGDTTDVEVTVLVDDGNGGTDTQTITITVTGTNDAPVAAADVETGATEGGDVISGTVTATDVDGDALTYSVSGETPAGFTLTGNAWTFDPTNAAYDSLAVGDTTDVEVTVLVDDGNGGTDTQTITITVTGTNDAPVAAADVETGATEGGDVISGTVTATDVDGDALTYSVSGETPAGFTLTGNAWTFDPTNAAYDSLAVGDTTDVEVTVLVDDGNGGTDTQTITITVTGTNDAPVAAADVETGATEGGDVISGTVTATDVDGDALTYSVSGETPAGFTLTGNAWTFDPTNAAYDSLAVGDTTDVEVTVLVDDGNGGTDTQTITITVTGTNDAPVAAADVETGATEGGDVISGTVTATDVDGDALTYSVSGETPAGFTLTGNAWTFDPTNAAYDSLAVGDTTDVEVTVLVDDGNGGTDTQTITITVTGTNDAPVAAADVETGATEGGDVISGTVTATDVDGDALTYSVSGETPAGFTLTGNAWTFDPTNAAYDSLAVGDTTDVEVTVLVDDGNGGTDTQTITITVTGTNDAPVAAADVETGATEGGDVISGTVTATDVDGDALTYSVSGETPAGFTLTGNAWTFDPTNAAYDSLAVGDTTDVEVTVLVDDGNGGTDTQTITITVTGTNDAPVAAADVETGATEGGDVISGTVTATDVDGDALTYSVSGETPAGFTLTGNAWTFDPTNAAYDSLAVGDTTDVEVTVLVDDGNGGTDTQTITITVTGTNDAPVAAADVETGATEGGDVISGTVTATDVDGDALTYSVSGETPAGFTLTGNAWTFDPTNAAYDSLAVGDTTDVEVTVLVDDGNGGTDTQTITITVTGTNDAPVAAADVETGATEGGDVISGTVTATDVDGDALTYSVSGETPAGFTLTGNAWTFDPTNAAYDSLAVGDTTDVEVTVLVDDGNGGTDTQTITITVTGTNDAPVAAADVETGATEGGDVISGTVTATDVDGDALTYSVSGETPAGFTLTGNAWTFDPTNAAYDSLAVGDTTDVEVTVLVDDGNGGTDTQTITITVTGTNDAPVAAADVETGATEGGDVISGTVTATDVDGDALTYSVSGETPAGFTLTGNAWTFDPTNAAYDSLAVGDTTDVEVTVLVDDGNGGTDTQTITITVTGTNDAPVAAADVETGATEGGDVISGTVTATDVDGDALTYSVSGETPAGFTLTGNAWTFDPTNAAYDSLAVGDTTDVEVTVLVDDGNGGTDTQTITITVTGTNDAPVAAADVETGATEGGDVISGTVTATDVDGDALTYSVSGETPAGFTLTGNAWTFDPTNAAYDSLAVGDTTDVEVTVLVDDGNGGTDTQTITITVTGTNDAPVAAADVETGATEGGDVISGTVTATDVDGDALTYSVSGETPAGFTLTGNAWTFDPTNAAYDSLAVGDTTDVEVTVLVDDGNGGTDTQTITITVTGTNDAPVAAADVETGATEGGDVISGTVTATDVDGDALTYSVSGETPAGFTLTGNAWTFDPTNAAYDSLAVGDTTDVEVTVLVDDGNGGTDTQTITITVTGTNDAPVAAADVETGATEGGDVISGTVTATDVDGDALTYSVSGETPAGFTLTGNAWTFDPTNAAYDSLAVGDTTDVEVTVLVDDGNGGTDTQTITITVTGTNDAPVAAADVETGATEGGDVISGTVTATDVDGDALTYSVSGETPAGFTLTGNAWTFDPTNAAYDSLAVGDTTDVEVTVLVDDGNGGTDTQTITITVTGTNDAPVAAADVETGATEGGDVISGTVTATDVDGDALTYSVSGETPAGFTLTGNAWTFDPTNAAYDSLAVGDTTDVEVTVLVDDGNGGTDTQTITITVTGTNDAPVAAADVETGATEGGDVISGTVTATDVDGDALTYSVSGETPAGFTLTGNAWTFDPTNAAYDSLAVGDTTDVEVTVLVDDGNGGTDTQTITITVTGTNDAPVAAADVETGATEGGDVISGTVTATDVDGDALTYSVSGETPAGFTLTGNAWTFDPTNAAYDSLAVGDTTDVEVTVLVDDGNGGTDTQTITITVTGTNDAPVAAADVETGATEGGDVISGTVTATDVDGDALTYSVSGETPAGFTLTGNAWTFDPTNAAYDSLAVGDTTDVEVTVLVDDGNGGTDTQTITITVTGTNDAPVAAADVETGATEGGDVISGTVTATDVDGDALTYSVSGETPAGFTLTGNAWTFDPTNAAYDSLAVGDTTDVEVTVLVDDGNGGTDTQTITITVTGTNDAPVAAADVETGATEGGDVISGTVTATDVDGDALTYSVSGETPAGFTLTGNAWTFDPTNAAYDSLAVGDTTDVEVTVLVDDGNGGTDTQTITITVTGTNDAPVAAADVETGATEGGDVISGTVTATDVDGDALTYSVSGETPAGFTLTGNAWTFDPTNAAYDSLAVGDTTDVEVTVLVDDGNGGTDTQTITITVTGTNDAPVAAADVETGATEGGDVISGTVTATDVDGDALTYSVSGETPAGFTLTGNAWTFDPTNAAYDSLAVGDTTDVEVTVLVDDGNGGTDTQTITITVTGTNDAPVAAADVETGATEGGDVISGTVTATDVDGDALTYSVSGETPAGFTLTGNAWTFDPTNAAYDSLAVGDTTDVEVTVLVDDGNGGTDTQTITITVTGTNDAPVAAADVETGATEGGDVISGTVTATDVDGDALTYSVSGETPAGFTLTGNAWTFDPTNAAYDSLAVGDTTDVEVTVLVDDGNGGTDTQTITITVTGTNDAPVAAADVETGATEGGDVISGTVTATDVDGDALTYSVSGETPAGFTLTGNAWTFDPTNAAYDSLAVGDTTDVEVTVLVDDGNGGTDTQTITITVTGTNDAPVAAADVETGATEGGDVISGTVTATDVDGDALTYSVSGETPAGFTLTGNAWTFDPTNAAYDSLAVGDTTDVEVTVLVDDGNGGTDTQTITITVTGTNDAPVAAADVETGATEGGDVISGTVTATDVDGDALTYSVSGETPAGFTLTGNAWTFDPTNAAYDSLAVGDTTDVEVTVLVDDGNGGTDTQTITITVTGTNDAPVAAADVETGATEGGDVISGTVTATDVDGDALTYSVSGETPAGFTLTGNAWTFDPTNAAYDSLAVGDTTDVEVTVLVDDGNGGTDTQTITITVTGTNDAPVAAADVETGATEGGDVISGTVTATDVDGDALTYSVSGETPAGFTLTGNAWTFDPTNAAYDSLAVGDTTDVEVTVLVDDGNGGTDTQTITITVTGTNDAPVAAADVETGATEGGDVISGTVTATDVDGDALTYSVSGETPAGFTLTGNAWTFDPTNAAYDSLAVGDTTDVEVTVLVDDGNGGTDTQTITITVTGTNDAPVAAADVETGATEGGDVISGTVTATDVDGDALTYSVSGETPAGFTLTGNAWTFDPTNAAYDSLAVGDTTDVEVTVLVDDGNGGTDTQTITITVTGTNDAPVAAADVETGATEGGDVISGTVTATDVDGDALTYSVSGETPAGFTLTGNAWTFDPTNAAYDSLAVGDTTDVEVTVLVDDGNGGTDTQTITITVTGTNDAPVAAADVETGATEGGDVISGTVTATDVDGDALTYSVSGETPAGFTLTGNAWTFDPTNAAYDSLAVGDTTDVEVTVLVDDGNGGTDTQTITITVTGTNDAPVAAADVETGATEGGDVISGTVTATDVDGDALTYSVSGETPAGFTLTGNAWTFDPTNAAYDSLAVGDTTDVEVTVLVDDGNGGTDTQTITITVTGTNDAPVAAADVETGATEGGDVISGTVTATDVDGDALTYSVSGETPAGFTLTGNAWTFDPTNAAYDSLAVGDTTDVEVTVLVDDGNGGTDTQTITITVTGTNDAAVISGDTTANLLEDDETSLSDGVISTGGKLTITDVDLEDNPTFDPSRVESSDGAIGSLTIAADGTWSYKVDNDKLQTLAQGDELVERFTVYATDGSSEEIVVRVGGVDDVSVISDDTVNTLSISEDETLTLPLPLEISDIDNGENPSFPAGSISGSFGVFVIADTSTTGSSTWEYQLDTSKVQYLNDGESVQEKITVTASDGTNYELVVNINGSNDVPTVEGAISKAVVEGGDLLTGSVDASDVDSDVLSFSVIGSVPAGFTLNTDGAWSFDPKNEAYDSLALGVKQDITVDILVSDEDGGSAKQTITISVTGTNDDPVATADIVSTSSSNVVTIDALANDNDVDGDSLSITGASVTVPSNGSVSIVDNKLVFTPAEGFSGPATINYSISDGKGGTDTSTVTVNVNSVTIDPITSDDVINATEAAADTISISGKALGGDIAEGDVVTMTINGTEYDTTVDANGNWTVNVAGADLAADTEFEVVVMSSDAAGNTVESKATSTHSVDLEANAGTVAINPITSDDKIDGVELGQTVTVSGTATGGDISVGDVVKMTINNKEYSTTVATGGVWVLAVAGSDLAADTEFQVVVTSRDDAGNTVESVGVSTHVVDLSAEVTLSADEGQSVVLTDLPEGFRFPDGVTQVTTDFGATITLKENGDYEYEAPVRDHGDNVSDQDSVTVTLDDGRTFTIKVDVEDSAPVAINDEDSIIVQRETFEVTDIEANWVSYQNGSDVKTFDGTSQLGGLDNDLGKDQIRWGSSADSSNLQSGYGFIDNDAGLNGQFDLNEDIVIGTFTHYNYPVYEGGAISEASMVVDFSVTDNKGVTEPVSLTVNFDHNETPNTNDAEASKDIVTVRNTFVTFEWEGEVYTLQVVGFKDASDPDSPVVTSIHTAENAATSYELVVRVVEGAGYSLPETTGNVLDDNGLGADELSEDGSVTVVGVAPGDTVTLTDTNVGQSIHGQYGDLVLNDDGSYVYKVTADVSSIPSGATETFSYMIQDSDGSSSSASLTISVGTNTAPQAQDDGSSGALFAGLVGEYYGTDSQINNISDFKALIDSKEPDATFKASNVNYGPGSGDVAKGSNLQTFLGSDSSTLSADPGNNTDGGIYLKGYVYLAAGTYNFKVIADDGYQINIDGEAVATIDNNQTSNTTTHQAFTIGESGYHAIDMVWWDQGGDYVFQPTLSSDGGATYFVLDSSMLSSTGEAGLTTSEEQGLVISTDSLLANDTDADGDTLTVTSVSNAQNGYAYINSNGDIVFTPKAGFMGSASFDYTITDGQGGYDTATATIAVNAASDAANVMVNITEVKSNWEGFGSKSDVIDSATYHDYNYDQWQQFGSGNDQIVIDNDVEKWLDAGDGNNSIYVGDDVNRNGEAGIKTGSGNDDIFVKDNVHSTIQTGEGNDRVQIGNDLGNDSAGAHINLGDGDNKLIIEDDVNKYSTVHSGSGDDFVSIGDDVRYDADIQLGSGNDTLKIGGDIAANVSINLGSGNDLLVVGGAVSSSAWVDGGQGSDSVWFQSYSMSDYYWNKDGIRSRFVNFENIKFSDGSVIGDSSAFDSTNNGSAPYFKVQVSVENLSDSEVISTVDIFGVPEGAKLLQSGQDIQVNQDGSYTVQVANGATAIDDLTVVSKSESDIEEFELTASINTDGQHDKLVGTSDEDVIVGGINDDYLEGASGEDTLLGGSGDDVLFGGDDEASDILTGGAGNDIFILSDVTNSSNIDTITDFNVAEDALDLTDLLVGIEGSPDKDADVDAVTAFLSEHVKVTDGSVKVDSEDVANFGEESNFSSSDSIKVIYNNEEYSINIDG</sequence>
<feature type="domain" description="Cadherin" evidence="5">
    <location>
        <begin position="4839"/>
        <end position="4942"/>
    </location>
</feature>
<feature type="domain" description="Cadherin" evidence="5">
    <location>
        <begin position="4146"/>
        <end position="4249"/>
    </location>
</feature>
<name>A0ABX7IPX2_9GAMM</name>
<feature type="domain" description="Cadherin" evidence="5">
    <location>
        <begin position="4344"/>
        <end position="4447"/>
    </location>
</feature>
<feature type="compositionally biased region" description="Polar residues" evidence="4">
    <location>
        <begin position="170"/>
        <end position="181"/>
    </location>
</feature>
<feature type="domain" description="Cadherin" evidence="5">
    <location>
        <begin position="5532"/>
        <end position="5635"/>
    </location>
</feature>
<keyword evidence="7" id="KW-1185">Reference proteome</keyword>
<evidence type="ECO:0000256" key="1">
    <source>
        <dbReference type="ARBA" id="ARBA00022729"/>
    </source>
</evidence>
<feature type="domain" description="Cadherin" evidence="5">
    <location>
        <begin position="5730"/>
        <end position="5833"/>
    </location>
</feature>
<feature type="region of interest" description="Disordered" evidence="4">
    <location>
        <begin position="168"/>
        <end position="201"/>
    </location>
</feature>
<feature type="domain" description="Cadherin" evidence="5">
    <location>
        <begin position="4641"/>
        <end position="4744"/>
    </location>
</feature>
<feature type="domain" description="Cadherin" evidence="5">
    <location>
        <begin position="2364"/>
        <end position="2467"/>
    </location>
</feature>
<keyword evidence="2" id="KW-0677">Repeat</keyword>
<accession>A0ABX7IPX2</accession>
<feature type="domain" description="Cadherin" evidence="5">
    <location>
        <begin position="5829"/>
        <end position="5932"/>
    </location>
</feature>
<feature type="domain" description="Cadherin" evidence="5">
    <location>
        <begin position="4245"/>
        <end position="4348"/>
    </location>
</feature>
<evidence type="ECO:0000313" key="7">
    <source>
        <dbReference type="Proteomes" id="UP000644167"/>
    </source>
</evidence>
<feature type="domain" description="Cadherin" evidence="5">
    <location>
        <begin position="3552"/>
        <end position="3655"/>
    </location>
</feature>
<evidence type="ECO:0000259" key="5">
    <source>
        <dbReference type="PROSITE" id="PS50268"/>
    </source>
</evidence>
<feature type="domain" description="Cadherin" evidence="5">
    <location>
        <begin position="4443"/>
        <end position="4546"/>
    </location>
</feature>
<feature type="domain" description="Cadherin" evidence="5">
    <location>
        <begin position="4047"/>
        <end position="4150"/>
    </location>
</feature>
<organism evidence="6 7">
    <name type="scientific">Marinomonas foliarum</name>
    <dbReference type="NCBI Taxonomy" id="491950"/>
    <lineage>
        <taxon>Bacteria</taxon>
        <taxon>Pseudomonadati</taxon>
        <taxon>Pseudomonadota</taxon>
        <taxon>Gammaproteobacteria</taxon>
        <taxon>Oceanospirillales</taxon>
        <taxon>Oceanospirillaceae</taxon>
        <taxon>Marinomonas</taxon>
    </lineage>
</organism>
<dbReference type="SMART" id="SM00736">
    <property type="entry name" value="CADG"/>
    <property type="match status" value="49"/>
</dbReference>
<feature type="domain" description="Cadherin" evidence="5">
    <location>
        <begin position="5235"/>
        <end position="5338"/>
    </location>
</feature>